<evidence type="ECO:0000256" key="1">
    <source>
        <dbReference type="ARBA" id="ARBA00004651"/>
    </source>
</evidence>
<dbReference type="PANTHER" id="PTHR30193">
    <property type="entry name" value="ABC TRANSPORTER PERMEASE PROTEIN"/>
    <property type="match status" value="1"/>
</dbReference>
<evidence type="ECO:0000256" key="6">
    <source>
        <dbReference type="ARBA" id="ARBA00023136"/>
    </source>
</evidence>
<keyword evidence="3" id="KW-1003">Cell membrane</keyword>
<feature type="transmembrane region" description="Helical" evidence="7">
    <location>
        <begin position="202"/>
        <end position="225"/>
    </location>
</feature>
<dbReference type="Gene3D" id="1.10.3720.10">
    <property type="entry name" value="MetI-like"/>
    <property type="match status" value="1"/>
</dbReference>
<keyword evidence="4 7" id="KW-0812">Transmembrane</keyword>
<feature type="transmembrane region" description="Helical" evidence="7">
    <location>
        <begin position="72"/>
        <end position="93"/>
    </location>
</feature>
<feature type="transmembrane region" description="Helical" evidence="7">
    <location>
        <begin position="157"/>
        <end position="181"/>
    </location>
</feature>
<accession>A0A1H8ALH9</accession>
<dbReference type="CDD" id="cd06261">
    <property type="entry name" value="TM_PBP2"/>
    <property type="match status" value="1"/>
</dbReference>
<comment type="similarity">
    <text evidence="7">Belongs to the binding-protein-dependent transport system permease family.</text>
</comment>
<dbReference type="Proteomes" id="UP000199695">
    <property type="component" value="Unassembled WGS sequence"/>
</dbReference>
<sequence length="296" mass="34151">MNGKREGMFAFLFLLPFFVAYVLFTLLPMLKGLQMSLYKWTLIAKLHFVGLDQYVQIMRDPEFWNALWNTTYFVILSTPTMIVLALGLALVANRNSRLKTFYRSVFFLPSVLSVTVISYVGLFMFRPYTGLVNNVLKWLHVLPENKEIFWLTDETNAWLVLVAVTLWWTVGINMILYLSALQDIPDSMYEAARLDGATDRQLFWYITLPSLRPITSTILLLQLIASYKVFAQIWLITKGGPLNQTRPIIQYIYEEGFKNNNLGYAAAMSYVLFLILLILSLIHMKWNQRAEGGTPA</sequence>
<keyword evidence="9" id="KW-0762">Sugar transport</keyword>
<feature type="domain" description="ABC transmembrane type-1" evidence="8">
    <location>
        <begin position="67"/>
        <end position="283"/>
    </location>
</feature>
<keyword evidence="2 7" id="KW-0813">Transport</keyword>
<dbReference type="InterPro" id="IPR051393">
    <property type="entry name" value="ABC_transporter_permease"/>
</dbReference>
<evidence type="ECO:0000256" key="3">
    <source>
        <dbReference type="ARBA" id="ARBA00022475"/>
    </source>
</evidence>
<dbReference type="PANTHER" id="PTHR30193:SF41">
    <property type="entry name" value="DIACETYLCHITOBIOSE UPTAKE SYSTEM PERMEASE PROTEIN NGCF"/>
    <property type="match status" value="1"/>
</dbReference>
<reference evidence="9 10" key="1">
    <citation type="submission" date="2016-10" db="EMBL/GenBank/DDBJ databases">
        <authorList>
            <person name="de Groot N.N."/>
        </authorList>
    </citation>
    <scope>NUCLEOTIDE SEQUENCE [LARGE SCALE GENOMIC DNA]</scope>
    <source>
        <strain evidence="9 10">DSM 46701</strain>
    </source>
</reference>
<organism evidence="9 10">
    <name type="scientific">Lihuaxuella thermophila</name>
    <dbReference type="NCBI Taxonomy" id="1173111"/>
    <lineage>
        <taxon>Bacteria</taxon>
        <taxon>Bacillati</taxon>
        <taxon>Bacillota</taxon>
        <taxon>Bacilli</taxon>
        <taxon>Bacillales</taxon>
        <taxon>Thermoactinomycetaceae</taxon>
        <taxon>Lihuaxuella</taxon>
    </lineage>
</organism>
<keyword evidence="5 7" id="KW-1133">Transmembrane helix</keyword>
<dbReference type="RefSeq" id="WP_342027725.1">
    <property type="nucleotide sequence ID" value="NZ_FOCQ01000001.1"/>
</dbReference>
<feature type="transmembrane region" description="Helical" evidence="7">
    <location>
        <begin position="7"/>
        <end position="30"/>
    </location>
</feature>
<evidence type="ECO:0000256" key="5">
    <source>
        <dbReference type="ARBA" id="ARBA00022989"/>
    </source>
</evidence>
<name>A0A1H8ALH9_9BACL</name>
<dbReference type="EMBL" id="FOCQ01000001">
    <property type="protein sequence ID" value="SEM70698.1"/>
    <property type="molecule type" value="Genomic_DNA"/>
</dbReference>
<keyword evidence="6 7" id="KW-0472">Membrane</keyword>
<evidence type="ECO:0000256" key="2">
    <source>
        <dbReference type="ARBA" id="ARBA00022448"/>
    </source>
</evidence>
<dbReference type="AlphaFoldDB" id="A0A1H8ALH9"/>
<evidence type="ECO:0000313" key="10">
    <source>
        <dbReference type="Proteomes" id="UP000199695"/>
    </source>
</evidence>
<evidence type="ECO:0000256" key="7">
    <source>
        <dbReference type="RuleBase" id="RU363032"/>
    </source>
</evidence>
<dbReference type="STRING" id="1173111.SAMN05444955_101182"/>
<evidence type="ECO:0000313" key="9">
    <source>
        <dbReference type="EMBL" id="SEM70698.1"/>
    </source>
</evidence>
<dbReference type="PROSITE" id="PS50928">
    <property type="entry name" value="ABC_TM1"/>
    <property type="match status" value="1"/>
</dbReference>
<feature type="transmembrane region" description="Helical" evidence="7">
    <location>
        <begin position="262"/>
        <end position="282"/>
    </location>
</feature>
<dbReference type="GO" id="GO:0005886">
    <property type="term" value="C:plasma membrane"/>
    <property type="evidence" value="ECO:0007669"/>
    <property type="project" value="UniProtKB-SubCell"/>
</dbReference>
<dbReference type="Pfam" id="PF00528">
    <property type="entry name" value="BPD_transp_1"/>
    <property type="match status" value="1"/>
</dbReference>
<evidence type="ECO:0000259" key="8">
    <source>
        <dbReference type="PROSITE" id="PS50928"/>
    </source>
</evidence>
<dbReference type="InterPro" id="IPR000515">
    <property type="entry name" value="MetI-like"/>
</dbReference>
<keyword evidence="10" id="KW-1185">Reference proteome</keyword>
<dbReference type="SUPFAM" id="SSF161098">
    <property type="entry name" value="MetI-like"/>
    <property type="match status" value="1"/>
</dbReference>
<feature type="transmembrane region" description="Helical" evidence="7">
    <location>
        <begin position="105"/>
        <end position="125"/>
    </location>
</feature>
<dbReference type="InterPro" id="IPR035906">
    <property type="entry name" value="MetI-like_sf"/>
</dbReference>
<proteinExistence type="inferred from homology"/>
<protein>
    <submittedName>
        <fullName evidence="9">Multiple sugar transport system permease protein</fullName>
    </submittedName>
</protein>
<evidence type="ECO:0000256" key="4">
    <source>
        <dbReference type="ARBA" id="ARBA00022692"/>
    </source>
</evidence>
<gene>
    <name evidence="9" type="ORF">SAMN05444955_101182</name>
</gene>
<comment type="subcellular location">
    <subcellularLocation>
        <location evidence="1 7">Cell membrane</location>
        <topology evidence="1 7">Multi-pass membrane protein</topology>
    </subcellularLocation>
</comment>
<dbReference type="GO" id="GO:0055085">
    <property type="term" value="P:transmembrane transport"/>
    <property type="evidence" value="ECO:0007669"/>
    <property type="project" value="InterPro"/>
</dbReference>